<evidence type="ECO:0000313" key="4">
    <source>
        <dbReference type="Proteomes" id="UP000077667"/>
    </source>
</evidence>
<dbReference type="STRING" id="1176587.A8C56_18040"/>
<dbReference type="KEGG" id="nia:A8C56_18040"/>
<feature type="transmembrane region" description="Helical" evidence="1">
    <location>
        <begin position="105"/>
        <end position="126"/>
    </location>
</feature>
<protein>
    <submittedName>
        <fullName evidence="3">Abortive infection protein</fullName>
    </submittedName>
</protein>
<keyword evidence="1" id="KW-0472">Membrane</keyword>
<dbReference type="OrthoDB" id="1523022at2"/>
<evidence type="ECO:0000259" key="2">
    <source>
        <dbReference type="Pfam" id="PF02517"/>
    </source>
</evidence>
<feature type="transmembrane region" description="Helical" evidence="1">
    <location>
        <begin position="275"/>
        <end position="292"/>
    </location>
</feature>
<dbReference type="GO" id="GO:0004175">
    <property type="term" value="F:endopeptidase activity"/>
    <property type="evidence" value="ECO:0007669"/>
    <property type="project" value="UniProtKB-ARBA"/>
</dbReference>
<dbReference type="EMBL" id="CP015772">
    <property type="protein sequence ID" value="ANH84041.1"/>
    <property type="molecule type" value="Genomic_DNA"/>
</dbReference>
<evidence type="ECO:0000313" key="3">
    <source>
        <dbReference type="EMBL" id="ANH84041.1"/>
    </source>
</evidence>
<dbReference type="PANTHER" id="PTHR36435">
    <property type="entry name" value="SLR1288 PROTEIN"/>
    <property type="match status" value="1"/>
</dbReference>
<dbReference type="Pfam" id="PF02517">
    <property type="entry name" value="Rce1-like"/>
    <property type="match status" value="1"/>
</dbReference>
<dbReference type="InterPro" id="IPR003675">
    <property type="entry name" value="Rce1/LyrA-like_dom"/>
</dbReference>
<accession>A0A1A9IBH7</accession>
<dbReference type="PANTHER" id="PTHR36435:SF1">
    <property type="entry name" value="CAAX AMINO TERMINAL PROTEASE FAMILY PROTEIN"/>
    <property type="match status" value="1"/>
</dbReference>
<dbReference type="GO" id="GO:0080120">
    <property type="term" value="P:CAAX-box protein maturation"/>
    <property type="evidence" value="ECO:0007669"/>
    <property type="project" value="UniProtKB-ARBA"/>
</dbReference>
<feature type="domain" description="CAAX prenyl protease 2/Lysostaphin resistance protein A-like" evidence="2">
    <location>
        <begin position="160"/>
        <end position="249"/>
    </location>
</feature>
<feature type="transmembrane region" description="Helical" evidence="1">
    <location>
        <begin position="12"/>
        <end position="38"/>
    </location>
</feature>
<feature type="transmembrane region" description="Helical" evidence="1">
    <location>
        <begin position="161"/>
        <end position="180"/>
    </location>
</feature>
<keyword evidence="1" id="KW-1133">Transmembrane helix</keyword>
<feature type="transmembrane region" description="Helical" evidence="1">
    <location>
        <begin position="192"/>
        <end position="210"/>
    </location>
</feature>
<keyword evidence="4" id="KW-1185">Reference proteome</keyword>
<feature type="transmembrane region" description="Helical" evidence="1">
    <location>
        <begin position="64"/>
        <end position="85"/>
    </location>
</feature>
<gene>
    <name evidence="3" type="ORF">A8C56_18040</name>
</gene>
<dbReference type="InterPro" id="IPR052710">
    <property type="entry name" value="CAAX_protease"/>
</dbReference>
<sequence>MTEDPYKKPVSYTAGFFMLIAFGIAGMIFGTLLGGILWTVMTGKSMADITTAMGNPAYLKEMQVLQTFTTVFGFLVPAIATAAFLSRKPLKLIGFEQKPGARQLVLTVGIILTGLGVSSALGYLTYQLPLPQQVKIFFDRWENMYASQVTGLISLKNPSELVVSVLILALVPAICEETFFRGGLQNFMYRSNRNLWLSVIVVSLIFSAVHMSGYGFLSRFALGIILGLIYQLTGSIWLNILAHFINNALAVIMMYTEVQAGKSVADAMNDKSGSYWGLAAIPVVVLLFLLLFRKTKQTELADGV</sequence>
<name>A0A1A9IBH7_9BACT</name>
<proteinExistence type="predicted"/>
<dbReference type="AlphaFoldDB" id="A0A1A9IBH7"/>
<organism evidence="3 4">
    <name type="scientific">Niabella ginsenosidivorans</name>
    <dbReference type="NCBI Taxonomy" id="1176587"/>
    <lineage>
        <taxon>Bacteria</taxon>
        <taxon>Pseudomonadati</taxon>
        <taxon>Bacteroidota</taxon>
        <taxon>Chitinophagia</taxon>
        <taxon>Chitinophagales</taxon>
        <taxon>Chitinophagaceae</taxon>
        <taxon>Niabella</taxon>
    </lineage>
</organism>
<reference evidence="3 4" key="1">
    <citation type="submission" date="2016-05" db="EMBL/GenBank/DDBJ databases">
        <title>Niabella ginsenosidivorans BS26 whole genome sequencing.</title>
        <authorList>
            <person name="Im W.T."/>
            <person name="Siddiqi M.Z."/>
        </authorList>
    </citation>
    <scope>NUCLEOTIDE SEQUENCE [LARGE SCALE GENOMIC DNA]</scope>
    <source>
        <strain evidence="3 4">BS26</strain>
    </source>
</reference>
<keyword evidence="1" id="KW-0812">Transmembrane</keyword>
<evidence type="ECO:0000256" key="1">
    <source>
        <dbReference type="SAM" id="Phobius"/>
    </source>
</evidence>
<dbReference type="Proteomes" id="UP000077667">
    <property type="component" value="Chromosome"/>
</dbReference>